<organism evidence="2 3">
    <name type="scientific">Morchella conica CCBAS932</name>
    <dbReference type="NCBI Taxonomy" id="1392247"/>
    <lineage>
        <taxon>Eukaryota</taxon>
        <taxon>Fungi</taxon>
        <taxon>Dikarya</taxon>
        <taxon>Ascomycota</taxon>
        <taxon>Pezizomycotina</taxon>
        <taxon>Pezizomycetes</taxon>
        <taxon>Pezizales</taxon>
        <taxon>Morchellaceae</taxon>
        <taxon>Morchella</taxon>
    </lineage>
</organism>
<gene>
    <name evidence="2" type="ORF">P167DRAFT_577947</name>
</gene>
<keyword evidence="3" id="KW-1185">Reference proteome</keyword>
<protein>
    <submittedName>
        <fullName evidence="2">Uncharacterized protein</fullName>
    </submittedName>
</protein>
<feature type="compositionally biased region" description="Polar residues" evidence="1">
    <location>
        <begin position="43"/>
        <end position="54"/>
    </location>
</feature>
<feature type="compositionally biased region" description="Basic and acidic residues" evidence="1">
    <location>
        <begin position="284"/>
        <end position="301"/>
    </location>
</feature>
<dbReference type="OrthoDB" id="5372889at2759"/>
<dbReference type="Proteomes" id="UP000277580">
    <property type="component" value="Unassembled WGS sequence"/>
</dbReference>
<feature type="compositionally biased region" description="Low complexity" evidence="1">
    <location>
        <begin position="7"/>
        <end position="29"/>
    </location>
</feature>
<proteinExistence type="predicted"/>
<reference evidence="2 3" key="1">
    <citation type="journal article" date="2018" name="Nat. Ecol. Evol.">
        <title>Pezizomycetes genomes reveal the molecular basis of ectomycorrhizal truffle lifestyle.</title>
        <authorList>
            <person name="Murat C."/>
            <person name="Payen T."/>
            <person name="Noel B."/>
            <person name="Kuo A."/>
            <person name="Morin E."/>
            <person name="Chen J."/>
            <person name="Kohler A."/>
            <person name="Krizsan K."/>
            <person name="Balestrini R."/>
            <person name="Da Silva C."/>
            <person name="Montanini B."/>
            <person name="Hainaut M."/>
            <person name="Levati E."/>
            <person name="Barry K.W."/>
            <person name="Belfiori B."/>
            <person name="Cichocki N."/>
            <person name="Clum A."/>
            <person name="Dockter R.B."/>
            <person name="Fauchery L."/>
            <person name="Guy J."/>
            <person name="Iotti M."/>
            <person name="Le Tacon F."/>
            <person name="Lindquist E.A."/>
            <person name="Lipzen A."/>
            <person name="Malagnac F."/>
            <person name="Mello A."/>
            <person name="Molinier V."/>
            <person name="Miyauchi S."/>
            <person name="Poulain J."/>
            <person name="Riccioni C."/>
            <person name="Rubini A."/>
            <person name="Sitrit Y."/>
            <person name="Splivallo R."/>
            <person name="Traeger S."/>
            <person name="Wang M."/>
            <person name="Zifcakova L."/>
            <person name="Wipf D."/>
            <person name="Zambonelli A."/>
            <person name="Paolocci F."/>
            <person name="Nowrousian M."/>
            <person name="Ottonello S."/>
            <person name="Baldrian P."/>
            <person name="Spatafora J.W."/>
            <person name="Henrissat B."/>
            <person name="Nagy L.G."/>
            <person name="Aury J.M."/>
            <person name="Wincker P."/>
            <person name="Grigoriev I.V."/>
            <person name="Bonfante P."/>
            <person name="Martin F.M."/>
        </authorList>
    </citation>
    <scope>NUCLEOTIDE SEQUENCE [LARGE SCALE GENOMIC DNA]</scope>
    <source>
        <strain evidence="2 3">CCBAS932</strain>
    </source>
</reference>
<dbReference type="AlphaFoldDB" id="A0A3N4KHC9"/>
<evidence type="ECO:0000313" key="3">
    <source>
        <dbReference type="Proteomes" id="UP000277580"/>
    </source>
</evidence>
<accession>A0A3N4KHC9</accession>
<feature type="region of interest" description="Disordered" evidence="1">
    <location>
        <begin position="1"/>
        <end position="54"/>
    </location>
</feature>
<name>A0A3N4KHC9_9PEZI</name>
<feature type="region of interest" description="Disordered" evidence="1">
    <location>
        <begin position="180"/>
        <end position="219"/>
    </location>
</feature>
<evidence type="ECO:0000256" key="1">
    <source>
        <dbReference type="SAM" id="MobiDB-lite"/>
    </source>
</evidence>
<sequence length="325" mass="35557">MASPAVSPAGSDTSSSRASSSAGSSVGFSLPPRYRPVALQQRPPGNNPSSTKSTSFYYDGNRQVCFVDFSTGASASSASASAASSVVSGTATTVLPTENNVRQPLPARPRYTAEEEAWIIKYANDNPEKTWQHITDGFNIAFNQKRTLKGMQIKGYSLFEAKGKNGALGMPAGLRQLRKKDEVEEDNDEDQDDDDEDDDDDESEESEQSGNNQAASVGKRYTRAQEEWLLAYVANTAKTGRRKDWVSTAAAFTAKFGLERAPMSLNNKWTHLSRQSSASFQGKNEQEADDQTRGHLHSREQDKMQYLQFQEHKMEGGGNGAGQLM</sequence>
<feature type="compositionally biased region" description="Acidic residues" evidence="1">
    <location>
        <begin position="183"/>
        <end position="207"/>
    </location>
</feature>
<dbReference type="InParanoid" id="A0A3N4KHC9"/>
<evidence type="ECO:0000313" key="2">
    <source>
        <dbReference type="EMBL" id="RPB08732.1"/>
    </source>
</evidence>
<feature type="region of interest" description="Disordered" evidence="1">
    <location>
        <begin position="272"/>
        <end position="301"/>
    </location>
</feature>
<feature type="compositionally biased region" description="Polar residues" evidence="1">
    <location>
        <begin position="272"/>
        <end position="283"/>
    </location>
</feature>
<dbReference type="EMBL" id="ML119159">
    <property type="protein sequence ID" value="RPB08732.1"/>
    <property type="molecule type" value="Genomic_DNA"/>
</dbReference>